<accession>A0A645HZ12</accession>
<gene>
    <name evidence="2" type="ORF">SDC9_191387</name>
</gene>
<dbReference type="EMBL" id="VSSQ01102472">
    <property type="protein sequence ID" value="MPN43826.1"/>
    <property type="molecule type" value="Genomic_DNA"/>
</dbReference>
<proteinExistence type="predicted"/>
<sequence length="99" mass="10506">MLAISHPLDAKALQDGAGAGRRVFSREPPDGGSRNAADFLGPLRGLLHTVHFAKEVALVAAPRRGPFWHMRLVKPEAEFVHKGAVQKLQGPNGVGHAGS</sequence>
<feature type="region of interest" description="Disordered" evidence="1">
    <location>
        <begin position="1"/>
        <end position="36"/>
    </location>
</feature>
<evidence type="ECO:0000256" key="1">
    <source>
        <dbReference type="SAM" id="MobiDB-lite"/>
    </source>
</evidence>
<protein>
    <submittedName>
        <fullName evidence="2">Uncharacterized protein</fullName>
    </submittedName>
</protein>
<name>A0A645HZ12_9ZZZZ</name>
<dbReference type="AlphaFoldDB" id="A0A645HZ12"/>
<organism evidence="2">
    <name type="scientific">bioreactor metagenome</name>
    <dbReference type="NCBI Taxonomy" id="1076179"/>
    <lineage>
        <taxon>unclassified sequences</taxon>
        <taxon>metagenomes</taxon>
        <taxon>ecological metagenomes</taxon>
    </lineage>
</organism>
<reference evidence="2" key="1">
    <citation type="submission" date="2019-08" db="EMBL/GenBank/DDBJ databases">
        <authorList>
            <person name="Kucharzyk K."/>
            <person name="Murdoch R.W."/>
            <person name="Higgins S."/>
            <person name="Loffler F."/>
        </authorList>
    </citation>
    <scope>NUCLEOTIDE SEQUENCE</scope>
</reference>
<comment type="caution">
    <text evidence="2">The sequence shown here is derived from an EMBL/GenBank/DDBJ whole genome shotgun (WGS) entry which is preliminary data.</text>
</comment>
<evidence type="ECO:0000313" key="2">
    <source>
        <dbReference type="EMBL" id="MPN43826.1"/>
    </source>
</evidence>